<feature type="region of interest" description="Disordered" evidence="5">
    <location>
        <begin position="890"/>
        <end position="963"/>
    </location>
</feature>
<dbReference type="CDD" id="cd15489">
    <property type="entry name" value="PHD_SF"/>
    <property type="match status" value="1"/>
</dbReference>
<dbReference type="PROSITE" id="PS50826">
    <property type="entry name" value="RUN"/>
    <property type="match status" value="1"/>
</dbReference>
<feature type="compositionally biased region" description="Basic and acidic residues" evidence="5">
    <location>
        <begin position="23"/>
        <end position="37"/>
    </location>
</feature>
<dbReference type="EMBL" id="JAWZYT010002474">
    <property type="protein sequence ID" value="KAK4304131.1"/>
    <property type="molecule type" value="Genomic_DNA"/>
</dbReference>
<dbReference type="Gene3D" id="1.20.58.900">
    <property type="match status" value="1"/>
</dbReference>
<dbReference type="PANTHER" id="PTHR45971:SF1">
    <property type="entry name" value="RUBICON, ISOFORM A"/>
    <property type="match status" value="1"/>
</dbReference>
<dbReference type="GO" id="GO:1901981">
    <property type="term" value="F:phosphatidylinositol phosphate binding"/>
    <property type="evidence" value="ECO:0007669"/>
    <property type="project" value="TreeGrafter"/>
</dbReference>
<dbReference type="Pfam" id="PF02759">
    <property type="entry name" value="RUN"/>
    <property type="match status" value="1"/>
</dbReference>
<dbReference type="SUPFAM" id="SSF140741">
    <property type="entry name" value="RUN domain-like"/>
    <property type="match status" value="1"/>
</dbReference>
<evidence type="ECO:0000313" key="8">
    <source>
        <dbReference type="Proteomes" id="UP001292094"/>
    </source>
</evidence>
<dbReference type="InterPro" id="IPR004012">
    <property type="entry name" value="Run_dom"/>
</dbReference>
<feature type="compositionally biased region" description="Basic and acidic residues" evidence="5">
    <location>
        <begin position="74"/>
        <end position="88"/>
    </location>
</feature>
<dbReference type="Pfam" id="PF13901">
    <property type="entry name" value="RH_dom"/>
    <property type="match status" value="1"/>
</dbReference>
<feature type="domain" description="RUN" evidence="6">
    <location>
        <begin position="123"/>
        <end position="248"/>
    </location>
</feature>
<comment type="subcellular location">
    <subcellularLocation>
        <location evidence="1">Late endosome</location>
    </subcellularLocation>
</comment>
<dbReference type="Pfam" id="PF21054">
    <property type="entry name" value="RUBC_PIKBD"/>
    <property type="match status" value="1"/>
</dbReference>
<protein>
    <recommendedName>
        <fullName evidence="6">RUN domain-containing protein</fullName>
    </recommendedName>
</protein>
<proteinExistence type="predicted"/>
<dbReference type="GO" id="GO:0005770">
    <property type="term" value="C:late endosome"/>
    <property type="evidence" value="ECO:0007669"/>
    <property type="project" value="UniProtKB-SubCell"/>
</dbReference>
<feature type="compositionally biased region" description="Polar residues" evidence="5">
    <location>
        <begin position="1"/>
        <end position="11"/>
    </location>
</feature>
<feature type="region of interest" description="Disordered" evidence="5">
    <location>
        <begin position="74"/>
        <end position="96"/>
    </location>
</feature>
<feature type="compositionally biased region" description="Acidic residues" evidence="5">
    <location>
        <begin position="923"/>
        <end position="936"/>
    </location>
</feature>
<feature type="region of interest" description="Disordered" evidence="5">
    <location>
        <begin position="692"/>
        <end position="718"/>
    </location>
</feature>
<organism evidence="7 8">
    <name type="scientific">Petrolisthes manimaculis</name>
    <dbReference type="NCBI Taxonomy" id="1843537"/>
    <lineage>
        <taxon>Eukaryota</taxon>
        <taxon>Metazoa</taxon>
        <taxon>Ecdysozoa</taxon>
        <taxon>Arthropoda</taxon>
        <taxon>Crustacea</taxon>
        <taxon>Multicrustacea</taxon>
        <taxon>Malacostraca</taxon>
        <taxon>Eumalacostraca</taxon>
        <taxon>Eucarida</taxon>
        <taxon>Decapoda</taxon>
        <taxon>Pleocyemata</taxon>
        <taxon>Anomura</taxon>
        <taxon>Galatheoidea</taxon>
        <taxon>Porcellanidae</taxon>
        <taxon>Petrolisthes</taxon>
    </lineage>
</organism>
<dbReference type="SMART" id="SM01175">
    <property type="entry name" value="DUF4206"/>
    <property type="match status" value="1"/>
</dbReference>
<sequence>MRKTGIPSSAETHLRKNLLSSRSRHEQKETTCDVRKSETLSRKDLFSRTKQQKETTCDVRKSETLSRKDLLSRMKQQKETTCDVRKTETPSSSEGVGGDGDLLLSELVNIVGSILTSKPTHVWQVYGGFQRVYQSINKIFSHGYRHLDIWGNVDLWPFVVGVRVLSPALGPCISNTSTPHPAQDWIRDKLHRLHLSKAITALVSDRDHIEKHYHSWALMQSENYVGGVITCLQALEENSSTTLANVNPKLLLGTCKTPPGTYSLEDNGEFNSVYPQIKPLVLNKTKLGLQTEDSEFDQFSHLTTSLPTSPLAEREWSLLWNQPIQQTYCRKSVCDNEITDHKPSQCHTMEESKQRNMEYKIKPVNAAVLSPSSHIVPSQSGREVTEAVIIDKGHQIQMKRESPDGSSDSSHYPAISPPPPDQSYMSGSTINSESCPAYNESSLKMIQANTNTTNIPHSHTGARPKDFTNIISRSDNQCSTTRGYLDVLDSGGGTGNSISPSLLQVNYGGDCSSEGDKTTIAKATRPRVPQGSRTPQLRHRASSGRLAIGATDSDVDSEDTNTHAQTSRRRRRPHSTQQHSVVSVKALVDSRGVLSHVPDTNDSNDKAVIVTSHITGECDCCHDSSESGGQGMDSTHSPPEKILQDLSSTHSATDDWNTGGQVHVMSTPISAAGPCEVDGIAFSAPARDTLKVNLTTTTPTTTSTSKKKTHGRSRSDGAQELVANKSGLPQSSTVPQLSTSKRVLQSGLQAGRRGLSGEDTRAVMLAQARKGFMEDGGHSITPEADNGFFPRPQPGQSLIGFFSSKEFHKQHAALDRENAHFSVSEAIIGVFTQMQFDTWHEKFLSSQGTGEDSDEEIRNLQARIREKRRQKLSSSILSGSTSSETVLHLHPQTSPWMSNSSSKLESTTDYSVCESPQSSSYESESDPASDLEEEERVLELSLSGEANASGGPTTPSDESFKSDMTSAENVAINLLKHFNEQRLPKASELEWLVSEKDVPQKLLPLPTSVAVGPDDGEGKEVQSQSQLRGTLDWAPPRPQVILTLHKNTKRSAMLGVQLLRCAGCGMRVTPQLSRHFRLCNYFGRYFCTTCHTNQTTIIPAKILHKWDFKMYSVANFSFELIQRMKSDPLFNVSAVNSGLYKKCRHLHLIYIYRLQLYHTIRYIKTCNRAKHEKEILKRIPQHWAQDPHMYSLDDLMAVKDGTLVEEMKHYTTKCINHIADCQVCTGQGFICEVCGRGEAIFPFQLDATAVCTKCHACYHAACFSPKRCPRCIRRETRSFSFDSFDKNNE</sequence>
<accession>A0AAE1U0M2</accession>
<evidence type="ECO:0000259" key="6">
    <source>
        <dbReference type="PROSITE" id="PS50826"/>
    </source>
</evidence>
<feature type="compositionally biased region" description="Polar residues" evidence="5">
    <location>
        <begin position="950"/>
        <end position="963"/>
    </location>
</feature>
<dbReference type="GO" id="GO:0006914">
    <property type="term" value="P:autophagy"/>
    <property type="evidence" value="ECO:0007669"/>
    <property type="project" value="UniProtKB-KW"/>
</dbReference>
<evidence type="ECO:0000256" key="4">
    <source>
        <dbReference type="ARBA" id="ARBA00023006"/>
    </source>
</evidence>
<evidence type="ECO:0000313" key="7">
    <source>
        <dbReference type="EMBL" id="KAK4304131.1"/>
    </source>
</evidence>
<evidence type="ECO:0000256" key="2">
    <source>
        <dbReference type="ARBA" id="ARBA00022553"/>
    </source>
</evidence>
<feature type="region of interest" description="Disordered" evidence="5">
    <location>
        <begin position="392"/>
        <end position="431"/>
    </location>
</feature>
<evidence type="ECO:0000256" key="1">
    <source>
        <dbReference type="ARBA" id="ARBA00004603"/>
    </source>
</evidence>
<keyword evidence="3" id="KW-0967">Endosome</keyword>
<feature type="region of interest" description="Disordered" evidence="5">
    <location>
        <begin position="514"/>
        <end position="581"/>
    </location>
</feature>
<feature type="region of interest" description="Disordered" evidence="5">
    <location>
        <begin position="1"/>
        <end position="37"/>
    </location>
</feature>
<dbReference type="PANTHER" id="PTHR45971">
    <property type="entry name" value="PHOX (PX) DOMAIN-CONTAINING PROTEIN"/>
    <property type="match status" value="1"/>
</dbReference>
<gene>
    <name evidence="7" type="ORF">Pmani_023912</name>
</gene>
<comment type="caution">
    <text evidence="7">The sequence shown here is derived from an EMBL/GenBank/DDBJ whole genome shotgun (WGS) entry which is preliminary data.</text>
</comment>
<keyword evidence="2" id="KW-0597">Phosphoprotein</keyword>
<dbReference type="InterPro" id="IPR048569">
    <property type="entry name" value="RUBC_PIKBD"/>
</dbReference>
<keyword evidence="8" id="KW-1185">Reference proteome</keyword>
<evidence type="ECO:0000256" key="3">
    <source>
        <dbReference type="ARBA" id="ARBA00022753"/>
    </source>
</evidence>
<evidence type="ECO:0000256" key="5">
    <source>
        <dbReference type="SAM" id="MobiDB-lite"/>
    </source>
</evidence>
<feature type="compositionally biased region" description="Low complexity" evidence="5">
    <location>
        <begin position="695"/>
        <end position="704"/>
    </location>
</feature>
<dbReference type="Proteomes" id="UP001292094">
    <property type="component" value="Unassembled WGS sequence"/>
</dbReference>
<feature type="compositionally biased region" description="Polar residues" evidence="5">
    <location>
        <begin position="891"/>
        <end position="910"/>
    </location>
</feature>
<dbReference type="InterPro" id="IPR052428">
    <property type="entry name" value="Autophagy_HostDef_Reg"/>
</dbReference>
<feature type="compositionally biased region" description="Basic and acidic residues" evidence="5">
    <location>
        <begin position="392"/>
        <end position="403"/>
    </location>
</feature>
<feature type="compositionally biased region" description="Low complexity" evidence="5">
    <location>
        <begin position="911"/>
        <end position="922"/>
    </location>
</feature>
<name>A0AAE1U0M2_9EUCA</name>
<keyword evidence="4" id="KW-0072">Autophagy</keyword>
<dbReference type="InterPro" id="IPR037213">
    <property type="entry name" value="Run_dom_sf"/>
</dbReference>
<dbReference type="InterPro" id="IPR025258">
    <property type="entry name" value="RH_dom"/>
</dbReference>
<reference evidence="7" key="1">
    <citation type="submission" date="2023-11" db="EMBL/GenBank/DDBJ databases">
        <title>Genome assemblies of two species of porcelain crab, Petrolisthes cinctipes and Petrolisthes manimaculis (Anomura: Porcellanidae).</title>
        <authorList>
            <person name="Angst P."/>
        </authorList>
    </citation>
    <scope>NUCLEOTIDE SEQUENCE</scope>
    <source>
        <strain evidence="7">PB745_02</strain>
        <tissue evidence="7">Gill</tissue>
    </source>
</reference>